<evidence type="ECO:0000313" key="4">
    <source>
        <dbReference type="Proteomes" id="UP000623776"/>
    </source>
</evidence>
<keyword evidence="1" id="KW-1133">Transmembrane helix</keyword>
<feature type="transmembrane region" description="Helical" evidence="1">
    <location>
        <begin position="12"/>
        <end position="33"/>
    </location>
</feature>
<dbReference type="Pfam" id="PF07331">
    <property type="entry name" value="TctB"/>
    <property type="match status" value="1"/>
</dbReference>
<sequence length="169" mass="18518">MRVVRAMLPSGLIMYARISFFAIAIVVLGLASLVPTLQFPSSEQVSTFIGPRVWPLTLLLALIGLGAALLLITWRDAKQGKRYDDDPVDETPPPWRFTLASTRHWWLIAATLVYTWLIGLIGFLAASVAFTLVCTLLLGARSWRVIAATVVIAALLMQGVFVMLLGIPL</sequence>
<dbReference type="Proteomes" id="UP000623776">
    <property type="component" value="Unassembled WGS sequence"/>
</dbReference>
<name>A0A8H9I7V9_9GAMM</name>
<feature type="transmembrane region" description="Helical" evidence="1">
    <location>
        <begin position="106"/>
        <end position="139"/>
    </location>
</feature>
<accession>A0A8H9I7V9</accession>
<dbReference type="InterPro" id="IPR009936">
    <property type="entry name" value="DUF1468"/>
</dbReference>
<reference evidence="4" key="1">
    <citation type="journal article" date="2019" name="Int. J. Syst. Evol. Microbiol.">
        <title>The Global Catalogue of Microorganisms (GCM) 10K type strain sequencing project: providing services to taxonomists for standard genome sequencing and annotation.</title>
        <authorList>
            <consortium name="The Broad Institute Genomics Platform"/>
            <consortium name="The Broad Institute Genome Sequencing Center for Infectious Disease"/>
            <person name="Wu L."/>
            <person name="Ma J."/>
        </authorList>
    </citation>
    <scope>NUCLEOTIDE SEQUENCE [LARGE SCALE GENOMIC DNA]</scope>
    <source>
        <strain evidence="4">KCTC 22154</strain>
    </source>
</reference>
<dbReference type="EMBL" id="BMXN01000025">
    <property type="protein sequence ID" value="GGW37652.1"/>
    <property type="molecule type" value="Genomic_DNA"/>
</dbReference>
<evidence type="ECO:0000313" key="3">
    <source>
        <dbReference type="EMBL" id="GGW37652.1"/>
    </source>
</evidence>
<evidence type="ECO:0000259" key="2">
    <source>
        <dbReference type="Pfam" id="PF07331"/>
    </source>
</evidence>
<comment type="caution">
    <text evidence="3">The sequence shown here is derived from an EMBL/GenBank/DDBJ whole genome shotgun (WGS) entry which is preliminary data.</text>
</comment>
<organism evidence="3 4">
    <name type="scientific">Vreelandella hamiltonii</name>
    <dbReference type="NCBI Taxonomy" id="502829"/>
    <lineage>
        <taxon>Bacteria</taxon>
        <taxon>Pseudomonadati</taxon>
        <taxon>Pseudomonadota</taxon>
        <taxon>Gammaproteobacteria</taxon>
        <taxon>Oceanospirillales</taxon>
        <taxon>Halomonadaceae</taxon>
        <taxon>Vreelandella</taxon>
    </lineage>
</organism>
<protein>
    <recommendedName>
        <fullName evidence="2">DUF1468 domain-containing protein</fullName>
    </recommendedName>
</protein>
<evidence type="ECO:0000256" key="1">
    <source>
        <dbReference type="SAM" id="Phobius"/>
    </source>
</evidence>
<feature type="transmembrane region" description="Helical" evidence="1">
    <location>
        <begin position="145"/>
        <end position="167"/>
    </location>
</feature>
<feature type="transmembrane region" description="Helical" evidence="1">
    <location>
        <begin position="53"/>
        <end position="74"/>
    </location>
</feature>
<feature type="domain" description="DUF1468" evidence="2">
    <location>
        <begin position="21"/>
        <end position="169"/>
    </location>
</feature>
<proteinExistence type="predicted"/>
<keyword evidence="1" id="KW-0472">Membrane</keyword>
<keyword evidence="1" id="KW-0812">Transmembrane</keyword>
<gene>
    <name evidence="3" type="ORF">GCM10007157_31120</name>
</gene>
<dbReference type="AlphaFoldDB" id="A0A8H9I7V9"/>
<keyword evidence="4" id="KW-1185">Reference proteome</keyword>